<keyword evidence="4" id="KW-1185">Reference proteome</keyword>
<sequence>MPAATLGVALITKNAEARLAECLTALAFADRIAVLDSGSSDATVQIAEAHGAAVAVSGDWPGFGVQKNRAVALLDTDWVLLIDADEVVTPELAASIRAAIAAPQAAVYRLNRLSSFCGHWMRHSGWYPDWIPRLFKQGSARFSDDLVHERLVFDGPVAALDGTLLHYSYETHADVLRKLDAYSEAGARQRHARGESASVAKAVGRGLWAFVRTYIVKRGFLDGVAGFQVAVFNAETVYYRFLKLAELNRRQ</sequence>
<gene>
    <name evidence="3" type="ORF">JMJ54_11860</name>
</gene>
<dbReference type="PANTHER" id="PTHR43630">
    <property type="entry name" value="POLY-BETA-1,6-N-ACETYL-D-GLUCOSAMINE SYNTHASE"/>
    <property type="match status" value="1"/>
</dbReference>
<dbReference type="Pfam" id="PF00535">
    <property type="entry name" value="Glycos_transf_2"/>
    <property type="match status" value="1"/>
</dbReference>
<evidence type="ECO:0000259" key="2">
    <source>
        <dbReference type="Pfam" id="PF00535"/>
    </source>
</evidence>
<dbReference type="EMBL" id="JAESND010000005">
    <property type="protein sequence ID" value="MBM3116527.1"/>
    <property type="molecule type" value="Genomic_DNA"/>
</dbReference>
<evidence type="ECO:0000313" key="4">
    <source>
        <dbReference type="Proteomes" id="UP000809431"/>
    </source>
</evidence>
<dbReference type="Proteomes" id="UP000809431">
    <property type="component" value="Unassembled WGS sequence"/>
</dbReference>
<dbReference type="InterPro" id="IPR029044">
    <property type="entry name" value="Nucleotide-diphossugar_trans"/>
</dbReference>
<reference evidence="3 4" key="1">
    <citation type="submission" date="2021-01" db="EMBL/GenBank/DDBJ databases">
        <title>Draft Genome Sequence and Polyhydroxyalkanoate Biosynthetic Potential of Jeongeupia naejangsanensis Type Strain DSM 24253.</title>
        <authorList>
            <person name="Turrini P."/>
            <person name="Artuso I."/>
            <person name="Lugli G.A."/>
            <person name="Frangipani E."/>
            <person name="Ventura M."/>
            <person name="Visca P."/>
        </authorList>
    </citation>
    <scope>NUCLEOTIDE SEQUENCE [LARGE SCALE GENOMIC DNA]</scope>
    <source>
        <strain evidence="3 4">DSM 24253</strain>
    </source>
</reference>
<accession>A0ABS2BLN1</accession>
<dbReference type="PANTHER" id="PTHR43630:SF2">
    <property type="entry name" value="GLYCOSYLTRANSFERASE"/>
    <property type="match status" value="1"/>
</dbReference>
<evidence type="ECO:0000256" key="1">
    <source>
        <dbReference type="ARBA" id="ARBA00038494"/>
    </source>
</evidence>
<comment type="similarity">
    <text evidence="1">Belongs to the glycosyltransferase 2 family. WaaE/KdtX subfamily.</text>
</comment>
<comment type="caution">
    <text evidence="3">The sequence shown here is derived from an EMBL/GenBank/DDBJ whole genome shotgun (WGS) entry which is preliminary data.</text>
</comment>
<dbReference type="CDD" id="cd02511">
    <property type="entry name" value="Beta4Glucosyltransferase"/>
    <property type="match status" value="1"/>
</dbReference>
<protein>
    <submittedName>
        <fullName evidence="3">Glycosyltransferase family 2 protein</fullName>
    </submittedName>
</protein>
<dbReference type="SUPFAM" id="SSF53448">
    <property type="entry name" value="Nucleotide-diphospho-sugar transferases"/>
    <property type="match status" value="1"/>
</dbReference>
<dbReference type="Gene3D" id="3.90.550.10">
    <property type="entry name" value="Spore Coat Polysaccharide Biosynthesis Protein SpsA, Chain A"/>
    <property type="match status" value="1"/>
</dbReference>
<feature type="domain" description="Glycosyltransferase 2-like" evidence="2">
    <location>
        <begin position="8"/>
        <end position="134"/>
    </location>
</feature>
<name>A0ABS2BLN1_9NEIS</name>
<dbReference type="InterPro" id="IPR001173">
    <property type="entry name" value="Glyco_trans_2-like"/>
</dbReference>
<evidence type="ECO:0000313" key="3">
    <source>
        <dbReference type="EMBL" id="MBM3116527.1"/>
    </source>
</evidence>
<dbReference type="RefSeq" id="WP_203538769.1">
    <property type="nucleotide sequence ID" value="NZ_JAESND010000005.1"/>
</dbReference>
<organism evidence="3 4">
    <name type="scientific">Jeongeupia naejangsanensis</name>
    <dbReference type="NCBI Taxonomy" id="613195"/>
    <lineage>
        <taxon>Bacteria</taxon>
        <taxon>Pseudomonadati</taxon>
        <taxon>Pseudomonadota</taxon>
        <taxon>Betaproteobacteria</taxon>
        <taxon>Neisseriales</taxon>
        <taxon>Chitinibacteraceae</taxon>
        <taxon>Jeongeupia</taxon>
    </lineage>
</organism>
<proteinExistence type="inferred from homology"/>